<feature type="compositionally biased region" description="Polar residues" evidence="4">
    <location>
        <begin position="1689"/>
        <end position="1722"/>
    </location>
</feature>
<feature type="region of interest" description="Disordered" evidence="4">
    <location>
        <begin position="364"/>
        <end position="391"/>
    </location>
</feature>
<protein>
    <submittedName>
        <fullName evidence="6">Inactive ubiquitin carboxyl-terminal hydrolase 54</fullName>
    </submittedName>
</protein>
<feature type="compositionally biased region" description="Polar residues" evidence="4">
    <location>
        <begin position="1747"/>
        <end position="1756"/>
    </location>
</feature>
<feature type="compositionally biased region" description="Polar residues" evidence="4">
    <location>
        <begin position="1212"/>
        <end position="1254"/>
    </location>
</feature>
<feature type="region of interest" description="Disordered" evidence="4">
    <location>
        <begin position="1131"/>
        <end position="1254"/>
    </location>
</feature>
<feature type="compositionally biased region" description="Polar residues" evidence="4">
    <location>
        <begin position="1958"/>
        <end position="1971"/>
    </location>
</feature>
<feature type="compositionally biased region" description="Polar residues" evidence="4">
    <location>
        <begin position="1729"/>
        <end position="1739"/>
    </location>
</feature>
<dbReference type="SUPFAM" id="SSF54001">
    <property type="entry name" value="Cysteine proteinases"/>
    <property type="match status" value="1"/>
</dbReference>
<feature type="compositionally biased region" description="Polar residues" evidence="4">
    <location>
        <begin position="1570"/>
        <end position="1586"/>
    </location>
</feature>
<feature type="region of interest" description="Disordered" evidence="4">
    <location>
        <begin position="1848"/>
        <end position="1971"/>
    </location>
</feature>
<dbReference type="GO" id="GO:0016787">
    <property type="term" value="F:hydrolase activity"/>
    <property type="evidence" value="ECO:0007669"/>
    <property type="project" value="UniProtKB-KW"/>
</dbReference>
<feature type="region of interest" description="Disordered" evidence="4">
    <location>
        <begin position="426"/>
        <end position="479"/>
    </location>
</feature>
<organism evidence="6">
    <name type="scientific">Cacopsylla melanoneura</name>
    <dbReference type="NCBI Taxonomy" id="428564"/>
    <lineage>
        <taxon>Eukaryota</taxon>
        <taxon>Metazoa</taxon>
        <taxon>Ecdysozoa</taxon>
        <taxon>Arthropoda</taxon>
        <taxon>Hexapoda</taxon>
        <taxon>Insecta</taxon>
        <taxon>Pterygota</taxon>
        <taxon>Neoptera</taxon>
        <taxon>Paraneoptera</taxon>
        <taxon>Hemiptera</taxon>
        <taxon>Sternorrhyncha</taxon>
        <taxon>Psylloidea</taxon>
        <taxon>Psyllidae</taxon>
        <taxon>Psyllinae</taxon>
        <taxon>Cacopsylla</taxon>
    </lineage>
</organism>
<feature type="domain" description="USP" evidence="5">
    <location>
        <begin position="3"/>
        <end position="322"/>
    </location>
</feature>
<feature type="compositionally biased region" description="Polar residues" evidence="4">
    <location>
        <begin position="1497"/>
        <end position="1513"/>
    </location>
</feature>
<reference evidence="6" key="1">
    <citation type="submission" date="2021-05" db="EMBL/GenBank/DDBJ databases">
        <authorList>
            <person name="Alioto T."/>
            <person name="Alioto T."/>
            <person name="Gomez Garrido J."/>
        </authorList>
    </citation>
    <scope>NUCLEOTIDE SEQUENCE</scope>
</reference>
<feature type="compositionally biased region" description="Low complexity" evidence="4">
    <location>
        <begin position="1527"/>
        <end position="1543"/>
    </location>
</feature>
<feature type="region of interest" description="Disordered" evidence="4">
    <location>
        <begin position="492"/>
        <end position="526"/>
    </location>
</feature>
<accession>A0A8D8M8X0</accession>
<keyword evidence="2" id="KW-0833">Ubl conjugation pathway</keyword>
<dbReference type="PANTHER" id="PTHR22975">
    <property type="entry name" value="UBIQUITIN SPECIFIC PROTEINASE"/>
    <property type="match status" value="1"/>
</dbReference>
<evidence type="ECO:0000256" key="3">
    <source>
        <dbReference type="ARBA" id="ARBA00022801"/>
    </source>
</evidence>
<feature type="compositionally biased region" description="Polar residues" evidence="4">
    <location>
        <begin position="1798"/>
        <end position="1811"/>
    </location>
</feature>
<evidence type="ECO:0000313" key="6">
    <source>
        <dbReference type="EMBL" id="CAG6618766.1"/>
    </source>
</evidence>
<dbReference type="InterPro" id="IPR052398">
    <property type="entry name" value="Ubiquitin_hydrolase_53/54"/>
</dbReference>
<feature type="region of interest" description="Disordered" evidence="4">
    <location>
        <begin position="775"/>
        <end position="838"/>
    </location>
</feature>
<feature type="compositionally biased region" description="Polar residues" evidence="4">
    <location>
        <begin position="1448"/>
        <end position="1462"/>
    </location>
</feature>
<feature type="compositionally biased region" description="Polar residues" evidence="4">
    <location>
        <begin position="1774"/>
        <end position="1789"/>
    </location>
</feature>
<evidence type="ECO:0000256" key="2">
    <source>
        <dbReference type="ARBA" id="ARBA00022786"/>
    </source>
</evidence>
<dbReference type="EMBL" id="HBUF01043759">
    <property type="protein sequence ID" value="CAG6618766.1"/>
    <property type="molecule type" value="Transcribed_RNA"/>
</dbReference>
<feature type="compositionally biased region" description="Polar residues" evidence="4">
    <location>
        <begin position="1936"/>
        <end position="1949"/>
    </location>
</feature>
<feature type="compositionally biased region" description="Basic and acidic residues" evidence="4">
    <location>
        <begin position="644"/>
        <end position="663"/>
    </location>
</feature>
<feature type="compositionally biased region" description="Low complexity" evidence="4">
    <location>
        <begin position="664"/>
        <end position="679"/>
    </location>
</feature>
<feature type="compositionally biased region" description="Low complexity" evidence="4">
    <location>
        <begin position="1149"/>
        <end position="1211"/>
    </location>
</feature>
<feature type="compositionally biased region" description="Low complexity" evidence="4">
    <location>
        <begin position="426"/>
        <end position="437"/>
    </location>
</feature>
<evidence type="ECO:0000256" key="1">
    <source>
        <dbReference type="ARBA" id="ARBA00009085"/>
    </source>
</evidence>
<feature type="region of interest" description="Disordered" evidence="4">
    <location>
        <begin position="641"/>
        <end position="726"/>
    </location>
</feature>
<feature type="compositionally biased region" description="Basic and acidic residues" evidence="4">
    <location>
        <begin position="448"/>
        <end position="460"/>
    </location>
</feature>
<keyword evidence="3 6" id="KW-0378">Hydrolase</keyword>
<feature type="compositionally biased region" description="Low complexity" evidence="4">
    <location>
        <begin position="1627"/>
        <end position="1643"/>
    </location>
</feature>
<sequence length="2006" mass="223567">MKDKIAHRTYRKRALFQITKVLWHLDIFRRSFRELSGHSCMAESCIFCALKELFSQLQSSHESALPPDALRRALAESFFDQQRFQLGFMDDAAECFENMLLRIHYHIAPGEVEDMCGARHCIPHAKFAMTLVEQSVCGACGATSEPLPFTQMVHYVSASALTAQARQSTTPSHPDLFGQLLKKAGGMGDIRDCPSACGAKIQIRRTLMNRPEIVSVGVVWDSDRPSLEHIMAVLGTLRTSLRLSDVFHGCDHAANTTPLHQLVGVVTYYGKHYSTFFFHTKLKVWIYFDDATVREVGPRWEQVVEKCRRGRYQPLLLLFAVPDGTSIDVTNAPKTVTMATTAPLTPSGKTPLGLTKQISAPVLGGRRSLTPSPEKPTGMGTMSQRRAVTPNPEVTNQEYIRAKTALMQTNEYQNLSLIQASIFNNPPQSSSANSSPNLDLNMSNRKLGHPERLQIQRRDSGNWSGDRNSASSSSSTSLENPYQYIVGKMQMRGQNGVPRSPTSIKPGELSSSSTGSNHGDAGYDSYSLSSTDSLPLQHLLKHNLQLAQIPEGHQTPTNLNTVQYSPQLLNQSAADDCERLCAEADQLLGRSEEAQDLFTALTYCNAAANKARAAMDAPYSNPQTASFARMKHNTCIMRARSLHRKLEEPTTGPRHGEGRHSREGSGCSEGRRSSGSHSRQNSKDKTSVSHSRQNSKELLVATPAKLTQSTNHLAPASQEEKPSEKQATKNIEIYATLPKNKKGGILSKSKPAKNVIEDEEYLNYERPGRTLALNRNKAKKDLEKRAKSEEKSNKKDKEFLSSLTKEKESKKAAAEKEKAEKAAEKEKKAEEKQGKKQHKIRRKLLMGGLIRRKNRSMPDLRDDELEVKPNKETKIVCKDDTTLINNNQTDKNLSGYLSEGHLEFSGNPNLERSKLMRKSFYGSKMIAAKVPPPPPLRTTSQLTKEQGGHCDPHALYGRTDSVTYANGGILLPTYQTHTVNTLVTEAQVHHENSKQSSPAKSCDVDTVDGMVINKIEEPVTTLPLPPYPSPHGSVVHSRQASEDFPPPPSLDVDMKANEQTFLEQLQMRKQQMLNNPEQYHKKVISQESDYSQQRQLFSESEILIRKQQNQQQIYQQQNQILTEAELRKQQAGCDVPPDTMRRNSASHMNYQHNNNNYQHQQNNTTYPQNNGNYHHQQQNNSNYPLNNGNYPGNSQTNNYPSPQSNYSNQNQHTQGNFSNHSNQTHGNFSNQNHTSNYQSYQQPTPHQVGPNSPLSIEPEIIRKQQLLTETIEKDVEEAVEVTRAIGGETWLRELQAKQALLKNKRNSSSSLDSVENSSVKDLRGKFEQNMMLSKDTVDAPRGTTTQAADQGVDVVDGPIRRRNSMDEKLKPCIDANKVKTGKKKNVTFCEQVVLVATAEETEDDSYIPNPILERVLRSVLNKDQTDSVLPFREVTRETVVPLKRTDSMKSTSSLPLTATQEINIDDTQKSSSSQNGGDVKPQPMSQDPRLNPHAPESTRSSQDSMRLTQQSPVFSRPLTIPHQQQISTSLSSSPSNASPNTSLLRQSNPNTREQMSNGYYKNPSPAMGQPSGNPNQSPNYQRSYSPQDGGFPTTSSSSSIAQSSPSLQQRSNHLPYAQHLQNSTSRTQQQFQTKAIQQQTIAAGDPTRYSPHPANPSPNNTLAHSNSSSSLNSNQSNSSGNHSSSHTNYPTSQGYPSQNPPSYNYQSSQSGVPHSNQGTNQNPPRPFDSYQTVPHSTAGGNPPGYKPSQSQPSEPRTNGPYMPIPTPNGYHPSYQGQNGHNTGSLNSKMKQAMRPNPSVYQQNPTKNQRPQGVYQQDLALPEYNPPPPAPGSQKLDNGVYQKVSEFQRNGLDTSYPPYQKVPNLNEGPHMRVPPNTNRQDPYQRVPNPNSLETGTYQRVPNPNPSENGTYQRIPNSQDSYQRLPHDPYQRVPHPQDLNSQRGTPVSQEVYQRVPNPNPSENGPYQRVPNPNDQYQRVPNPNSIFNLLNPNSPFFQGKLVILGQTRV</sequence>
<feature type="compositionally biased region" description="Polar residues" evidence="4">
    <location>
        <begin position="1544"/>
        <end position="1559"/>
    </location>
</feature>
<evidence type="ECO:0000256" key="4">
    <source>
        <dbReference type="SAM" id="MobiDB-lite"/>
    </source>
</evidence>
<dbReference type="PANTHER" id="PTHR22975:SF9">
    <property type="entry name" value="ECHINUS SPLICE FORM 3"/>
    <property type="match status" value="1"/>
</dbReference>
<proteinExistence type="inferred from homology"/>
<dbReference type="FunFam" id="3.90.70.10:FF:000041">
    <property type="entry name" value="Inactive ubiquitin carboxyl-terminal hydrolase 53"/>
    <property type="match status" value="1"/>
</dbReference>
<dbReference type="CDD" id="cd02257">
    <property type="entry name" value="Peptidase_C19"/>
    <property type="match status" value="1"/>
</dbReference>
<feature type="compositionally biased region" description="Polar residues" evidence="4">
    <location>
        <begin position="380"/>
        <end position="391"/>
    </location>
</feature>
<feature type="compositionally biased region" description="Polar residues" evidence="4">
    <location>
        <begin position="1874"/>
        <end position="1920"/>
    </location>
</feature>
<feature type="compositionally biased region" description="Low complexity" evidence="4">
    <location>
        <begin position="1659"/>
        <end position="1688"/>
    </location>
</feature>
<feature type="compositionally biased region" description="Low complexity" evidence="4">
    <location>
        <begin position="1595"/>
        <end position="1609"/>
    </location>
</feature>
<evidence type="ECO:0000259" key="5">
    <source>
        <dbReference type="PROSITE" id="PS50235"/>
    </source>
</evidence>
<feature type="compositionally biased region" description="Basic and acidic residues" evidence="4">
    <location>
        <begin position="779"/>
        <end position="834"/>
    </location>
</feature>
<feature type="region of interest" description="Disordered" evidence="4">
    <location>
        <begin position="1445"/>
        <end position="1811"/>
    </location>
</feature>
<comment type="similarity">
    <text evidence="1">Belongs to the peptidase C19 family.</text>
</comment>
<name>A0A8D8M8X0_9HEMI</name>
<feature type="region of interest" description="Disordered" evidence="4">
    <location>
        <begin position="1021"/>
        <end position="1044"/>
    </location>
</feature>
<feature type="region of interest" description="Disordered" evidence="4">
    <location>
        <begin position="926"/>
        <end position="950"/>
    </location>
</feature>
<dbReference type="Gene3D" id="3.90.70.10">
    <property type="entry name" value="Cysteine proteinases"/>
    <property type="match status" value="1"/>
</dbReference>
<dbReference type="InterPro" id="IPR028889">
    <property type="entry name" value="USP"/>
</dbReference>
<dbReference type="InterPro" id="IPR038765">
    <property type="entry name" value="Papain-like_cys_pep_sf"/>
</dbReference>
<dbReference type="PROSITE" id="PS50235">
    <property type="entry name" value="USP_3"/>
    <property type="match status" value="1"/>
</dbReference>